<dbReference type="OrthoDB" id="9871914at2759"/>
<proteinExistence type="predicted"/>
<dbReference type="GO" id="GO:0035025">
    <property type="term" value="P:positive regulation of Rho protein signal transduction"/>
    <property type="evidence" value="ECO:0007669"/>
    <property type="project" value="InterPro"/>
</dbReference>
<evidence type="ECO:0000313" key="4">
    <source>
        <dbReference type="Proteomes" id="UP000095284"/>
    </source>
</evidence>
<organism evidence="4 6">
    <name type="scientific">Bursaphelenchus xylophilus</name>
    <name type="common">Pinewood nematode worm</name>
    <name type="synonym">Aphelenchoides xylophilus</name>
    <dbReference type="NCBI Taxonomy" id="6326"/>
    <lineage>
        <taxon>Eukaryota</taxon>
        <taxon>Metazoa</taxon>
        <taxon>Ecdysozoa</taxon>
        <taxon>Nematoda</taxon>
        <taxon>Chromadorea</taxon>
        <taxon>Rhabditida</taxon>
        <taxon>Tylenchina</taxon>
        <taxon>Tylenchomorpha</taxon>
        <taxon>Aphelenchoidea</taxon>
        <taxon>Aphelenchoididae</taxon>
        <taxon>Bursaphelenchus</taxon>
    </lineage>
</organism>
<dbReference type="Gene3D" id="1.10.10.1540">
    <property type="entry name" value="Costar domain"/>
    <property type="match status" value="1"/>
</dbReference>
<sequence>MSVRNTISKFNTIADDTDHKLKKNPFSNTYEQQQYDKSASDYGRPTKGSLTEKRGIKAGNYILNQVLHLCEIIHKYGEGPLESRTIKFGYLFKLYEFYSDKVVGLLIRARKYKLLTFDGEMLYQRQDDHKPIVMLMSIDDIRCNVEFSGDPAAVVTVKK</sequence>
<keyword evidence="5" id="KW-1185">Reference proteome</keyword>
<reference evidence="6" key="1">
    <citation type="submission" date="2016-11" db="UniProtKB">
        <authorList>
            <consortium name="WormBaseParasite"/>
        </authorList>
    </citation>
    <scope>IDENTIFICATION</scope>
</reference>
<dbReference type="Proteomes" id="UP000582659">
    <property type="component" value="Unassembled WGS sequence"/>
</dbReference>
<dbReference type="eggNOG" id="KOG3376">
    <property type="taxonomic scope" value="Eukaryota"/>
</dbReference>
<dbReference type="GO" id="GO:0003779">
    <property type="term" value="F:actin binding"/>
    <property type="evidence" value="ECO:0007669"/>
    <property type="project" value="InterPro"/>
</dbReference>
<dbReference type="Proteomes" id="UP000659654">
    <property type="component" value="Unassembled WGS sequence"/>
</dbReference>
<dbReference type="EMBL" id="CAJFCV020000003">
    <property type="protein sequence ID" value="CAG9106384.1"/>
    <property type="molecule type" value="Genomic_DNA"/>
</dbReference>
<dbReference type="InterPro" id="IPR027817">
    <property type="entry name" value="Costars_dom"/>
</dbReference>
<name>A0A1I7RZH3_BURXY</name>
<dbReference type="EMBL" id="CAJFDI010000003">
    <property type="protein sequence ID" value="CAD5220335.1"/>
    <property type="molecule type" value="Genomic_DNA"/>
</dbReference>
<evidence type="ECO:0000313" key="3">
    <source>
        <dbReference type="EMBL" id="CAG9106384.1"/>
    </source>
</evidence>
<dbReference type="SMART" id="SM01283">
    <property type="entry name" value="Costars"/>
    <property type="match status" value="1"/>
</dbReference>
<dbReference type="AlphaFoldDB" id="A0A1I7RZH3"/>
<protein>
    <submittedName>
        <fullName evidence="2">(pine wood nematode) hypothetical protein</fullName>
    </submittedName>
    <submittedName>
        <fullName evidence="6">Costars domain-containing protein</fullName>
    </submittedName>
</protein>
<dbReference type="GO" id="GO:0030017">
    <property type="term" value="C:sarcomere"/>
    <property type="evidence" value="ECO:0007669"/>
    <property type="project" value="TreeGrafter"/>
</dbReference>
<evidence type="ECO:0000259" key="1">
    <source>
        <dbReference type="SMART" id="SM01283"/>
    </source>
</evidence>
<dbReference type="PANTHER" id="PTHR22739">
    <property type="entry name" value="STRIATED MUSCLE ACTIVATOR OF RHO-DEPENDENT SIGNALING-RELATED"/>
    <property type="match status" value="1"/>
</dbReference>
<dbReference type="InterPro" id="IPR038095">
    <property type="entry name" value="Costars_sf"/>
</dbReference>
<reference evidence="3" key="2">
    <citation type="submission" date="2020-08" db="EMBL/GenBank/DDBJ databases">
        <authorList>
            <person name="Kikuchi T."/>
        </authorList>
    </citation>
    <scope>NUCLEOTIDE SEQUENCE</scope>
    <source>
        <strain evidence="2">Ka4C1</strain>
    </source>
</reference>
<dbReference type="PANTHER" id="PTHR22739:SF7">
    <property type="entry name" value="EG:152A3.3 PROTEIN-RELATED"/>
    <property type="match status" value="1"/>
</dbReference>
<evidence type="ECO:0000313" key="6">
    <source>
        <dbReference type="WBParaSite" id="BXY_0614400.1"/>
    </source>
</evidence>
<dbReference type="SMR" id="A0A1I7RZH3"/>
<dbReference type="WBParaSite" id="BXY_0614400.1">
    <property type="protein sequence ID" value="BXY_0614400.1"/>
    <property type="gene ID" value="BXY_0614400"/>
</dbReference>
<dbReference type="Pfam" id="PF14705">
    <property type="entry name" value="Costars"/>
    <property type="match status" value="1"/>
</dbReference>
<evidence type="ECO:0000313" key="2">
    <source>
        <dbReference type="EMBL" id="CAD5220335.1"/>
    </source>
</evidence>
<accession>A0A1I7RZH3</accession>
<dbReference type="InterPro" id="IPR026111">
    <property type="entry name" value="Abra"/>
</dbReference>
<dbReference type="GO" id="GO:0045944">
    <property type="term" value="P:positive regulation of transcription by RNA polymerase II"/>
    <property type="evidence" value="ECO:0007669"/>
    <property type="project" value="TreeGrafter"/>
</dbReference>
<dbReference type="Proteomes" id="UP000095284">
    <property type="component" value="Unplaced"/>
</dbReference>
<feature type="domain" description="Costars" evidence="1">
    <location>
        <begin position="60"/>
        <end position="135"/>
    </location>
</feature>
<gene>
    <name evidence="2" type="ORF">BXYJ_LOCUS6127</name>
</gene>
<evidence type="ECO:0000313" key="5">
    <source>
        <dbReference type="Proteomes" id="UP000659654"/>
    </source>
</evidence>